<dbReference type="OrthoDB" id="1645744at2"/>
<sequence>MSEKKVYILLSDTGTLFTKTIKLYTKKPYNHASIAFDENLSQVYSFGRKRPGNPFIGGFVSENINEGLFKNATCAVYCWTVNETEFNKMNNYNKRIEALKENYRYNLIGLFAVIFNKQLKRENAFFCSQFVASVLQQSDSIDFNKPLSLVTPHDLQAVGNFELVYQGKLKDYNKETTDQHNISMIGAPAGMASA</sequence>
<name>A0A2A2IB48_9BACI</name>
<dbReference type="Proteomes" id="UP000218887">
    <property type="component" value="Unassembled WGS sequence"/>
</dbReference>
<organism evidence="1 2">
    <name type="scientific">Virgibacillus profundi</name>
    <dbReference type="NCBI Taxonomy" id="2024555"/>
    <lineage>
        <taxon>Bacteria</taxon>
        <taxon>Bacillati</taxon>
        <taxon>Bacillota</taxon>
        <taxon>Bacilli</taxon>
        <taxon>Bacillales</taxon>
        <taxon>Bacillaceae</taxon>
        <taxon>Virgibacillus</taxon>
    </lineage>
</organism>
<evidence type="ECO:0000313" key="2">
    <source>
        <dbReference type="Proteomes" id="UP000218887"/>
    </source>
</evidence>
<proteinExistence type="predicted"/>
<accession>A0A2A2IB48</accession>
<dbReference type="Gene3D" id="3.90.1720.10">
    <property type="entry name" value="endopeptidase domain like (from Nostoc punctiforme)"/>
    <property type="match status" value="1"/>
</dbReference>
<comment type="caution">
    <text evidence="1">The sequence shown here is derived from an EMBL/GenBank/DDBJ whole genome shotgun (WGS) entry which is preliminary data.</text>
</comment>
<reference evidence="1 2" key="1">
    <citation type="submission" date="2017-08" db="EMBL/GenBank/DDBJ databases">
        <title>Virgibacillus indicus sp. nov. and Virgibacillus profoundi sp. nov, two moderately halophilic bacteria isolated from marine sediment by using the Microfluidic Streak Plate.</title>
        <authorList>
            <person name="Xu B."/>
            <person name="Hu B."/>
            <person name="Wang J."/>
            <person name="Zhu Y."/>
            <person name="Huang L."/>
            <person name="Du W."/>
            <person name="Huang Y."/>
        </authorList>
    </citation>
    <scope>NUCLEOTIDE SEQUENCE [LARGE SCALE GENOMIC DNA]</scope>
    <source>
        <strain evidence="1 2">IO3-P3-H5</strain>
    </source>
</reference>
<dbReference type="InterPro" id="IPR038765">
    <property type="entry name" value="Papain-like_cys_pep_sf"/>
</dbReference>
<dbReference type="EMBL" id="NPOA01000014">
    <property type="protein sequence ID" value="PAV28293.1"/>
    <property type="molecule type" value="Genomic_DNA"/>
</dbReference>
<gene>
    <name evidence="1" type="ORF">CIL05_18165</name>
</gene>
<dbReference type="SUPFAM" id="SSF54001">
    <property type="entry name" value="Cysteine proteinases"/>
    <property type="match status" value="1"/>
</dbReference>
<evidence type="ECO:0000313" key="1">
    <source>
        <dbReference type="EMBL" id="PAV28293.1"/>
    </source>
</evidence>
<dbReference type="RefSeq" id="WP_095656965.1">
    <property type="nucleotide sequence ID" value="NZ_NPOA01000014.1"/>
</dbReference>
<dbReference type="AlphaFoldDB" id="A0A2A2IB48"/>
<protein>
    <submittedName>
        <fullName evidence="1">Uncharacterized protein</fullName>
    </submittedName>
</protein>
<keyword evidence="2" id="KW-1185">Reference proteome</keyword>